<dbReference type="Gene3D" id="1.10.10.10">
    <property type="entry name" value="Winged helix-like DNA-binding domain superfamily/Winged helix DNA-binding domain"/>
    <property type="match status" value="1"/>
</dbReference>
<protein>
    <submittedName>
        <fullName evidence="6">IclR family transcriptional regulator</fullName>
    </submittedName>
</protein>
<dbReference type="PROSITE" id="PS51078">
    <property type="entry name" value="ICLR_ED"/>
    <property type="match status" value="1"/>
</dbReference>
<dbReference type="Pfam" id="PF01614">
    <property type="entry name" value="IclR_C"/>
    <property type="match status" value="1"/>
</dbReference>
<dbReference type="InterPro" id="IPR005471">
    <property type="entry name" value="Tscrpt_reg_IclR_N"/>
</dbReference>
<dbReference type="Gene3D" id="3.30.450.40">
    <property type="match status" value="1"/>
</dbReference>
<keyword evidence="2" id="KW-0238">DNA-binding</keyword>
<dbReference type="PROSITE" id="PS51077">
    <property type="entry name" value="HTH_ICLR"/>
    <property type="match status" value="1"/>
</dbReference>
<dbReference type="EMBL" id="SGBC01000001">
    <property type="protein sequence ID" value="RZD17451.1"/>
    <property type="molecule type" value="Genomic_DNA"/>
</dbReference>
<dbReference type="InterPro" id="IPR036390">
    <property type="entry name" value="WH_DNA-bd_sf"/>
</dbReference>
<dbReference type="InterPro" id="IPR014757">
    <property type="entry name" value="Tscrpt_reg_IclR_C"/>
</dbReference>
<dbReference type="SMART" id="SM00346">
    <property type="entry name" value="HTH_ICLR"/>
    <property type="match status" value="1"/>
</dbReference>
<organism evidence="6 7">
    <name type="scientific">Acididesulfobacter guangdongensis</name>
    <dbReference type="NCBI Taxonomy" id="2597225"/>
    <lineage>
        <taxon>Bacteria</taxon>
        <taxon>Deltaproteobacteria</taxon>
        <taxon>Candidatus Acidulodesulfobacterales</taxon>
        <taxon>Candidatus Acididesulfobacter</taxon>
    </lineage>
</organism>
<dbReference type="InterPro" id="IPR050707">
    <property type="entry name" value="HTH_MetabolicPath_Reg"/>
</dbReference>
<evidence type="ECO:0000313" key="7">
    <source>
        <dbReference type="Proteomes" id="UP000316562"/>
    </source>
</evidence>
<dbReference type="GO" id="GO:0003677">
    <property type="term" value="F:DNA binding"/>
    <property type="evidence" value="ECO:0007669"/>
    <property type="project" value="UniProtKB-KW"/>
</dbReference>
<dbReference type="PANTHER" id="PTHR30136">
    <property type="entry name" value="HELIX-TURN-HELIX TRANSCRIPTIONAL REGULATOR, ICLR FAMILY"/>
    <property type="match status" value="1"/>
</dbReference>
<keyword evidence="3" id="KW-0804">Transcription</keyword>
<keyword evidence="1" id="KW-0805">Transcription regulation</keyword>
<evidence type="ECO:0000256" key="1">
    <source>
        <dbReference type="ARBA" id="ARBA00023015"/>
    </source>
</evidence>
<name>A0A519BJL5_ACIG2</name>
<dbReference type="SUPFAM" id="SSF55781">
    <property type="entry name" value="GAF domain-like"/>
    <property type="match status" value="1"/>
</dbReference>
<gene>
    <name evidence="6" type="ORF">EVJ46_02585</name>
</gene>
<dbReference type="SUPFAM" id="SSF46785">
    <property type="entry name" value="Winged helix' DNA-binding domain"/>
    <property type="match status" value="1"/>
</dbReference>
<dbReference type="Proteomes" id="UP000316562">
    <property type="component" value="Unassembled WGS sequence"/>
</dbReference>
<dbReference type="InterPro" id="IPR029016">
    <property type="entry name" value="GAF-like_dom_sf"/>
</dbReference>
<dbReference type="PANTHER" id="PTHR30136:SF24">
    <property type="entry name" value="HTH-TYPE TRANSCRIPTIONAL REPRESSOR ALLR"/>
    <property type="match status" value="1"/>
</dbReference>
<proteinExistence type="predicted"/>
<feature type="domain" description="HTH iclR-type" evidence="4">
    <location>
        <begin position="36"/>
        <end position="98"/>
    </location>
</feature>
<accession>A0A519BJL5</accession>
<dbReference type="AlphaFoldDB" id="A0A519BJL5"/>
<dbReference type="FunFam" id="1.10.10.10:FF:000056">
    <property type="entry name" value="IclR family transcriptional regulator"/>
    <property type="match status" value="1"/>
</dbReference>
<evidence type="ECO:0000256" key="3">
    <source>
        <dbReference type="ARBA" id="ARBA00023163"/>
    </source>
</evidence>
<reference evidence="6 7" key="1">
    <citation type="journal article" date="2019" name="ISME J.">
        <title>Insights into ecological role of a new deltaproteobacterial order Candidatus Acidulodesulfobacterales by metagenomics and metatranscriptomics.</title>
        <authorList>
            <person name="Tan S."/>
            <person name="Liu J."/>
            <person name="Fang Y."/>
            <person name="Hedlund B.P."/>
            <person name="Lian Z.H."/>
            <person name="Huang L.Y."/>
            <person name="Li J.T."/>
            <person name="Huang L.N."/>
            <person name="Li W.J."/>
            <person name="Jiang H.C."/>
            <person name="Dong H.L."/>
            <person name="Shu W.S."/>
        </authorList>
    </citation>
    <scope>NUCLEOTIDE SEQUENCE [LARGE SCALE GENOMIC DNA]</scope>
    <source>
        <strain evidence="6">AP2</strain>
    </source>
</reference>
<dbReference type="GO" id="GO:0045892">
    <property type="term" value="P:negative regulation of DNA-templated transcription"/>
    <property type="evidence" value="ECO:0007669"/>
    <property type="project" value="TreeGrafter"/>
</dbReference>
<comment type="caution">
    <text evidence="6">The sequence shown here is derived from an EMBL/GenBank/DDBJ whole genome shotgun (WGS) entry which is preliminary data.</text>
</comment>
<dbReference type="GO" id="GO:0003700">
    <property type="term" value="F:DNA-binding transcription factor activity"/>
    <property type="evidence" value="ECO:0007669"/>
    <property type="project" value="TreeGrafter"/>
</dbReference>
<sequence length="297" mass="33488">MATPVKDIKKSKETINLKETKETIHKGKKDKTNYIIKTVLNAFELLEAFKGDKSELGVSELSKILKLHKNKIFRLLATLEYKGYIEQDPFTENYRLGLKSLELGQSFIHHLRLLSIAEPVLKALVNNVKESAYVGVIREKNVIYLDIIEADQVLKVASRVGNMLPIYATAIGKCQVAFESRDAIEKLLPSELKPYTKNTITDKNKLYEELEKVKKQGYAVDNEELDSGIICIGVPLRDYTDHIIGGISISAPLIRTTKERLDNIIIPMTLAAAKTISAKLGYEIKKKIEENKNDESL</sequence>
<evidence type="ECO:0000259" key="5">
    <source>
        <dbReference type="PROSITE" id="PS51078"/>
    </source>
</evidence>
<evidence type="ECO:0000256" key="2">
    <source>
        <dbReference type="ARBA" id="ARBA00023125"/>
    </source>
</evidence>
<feature type="domain" description="IclR-ED" evidence="5">
    <location>
        <begin position="99"/>
        <end position="282"/>
    </location>
</feature>
<dbReference type="Pfam" id="PF09339">
    <property type="entry name" value="HTH_IclR"/>
    <property type="match status" value="1"/>
</dbReference>
<dbReference type="InterPro" id="IPR036388">
    <property type="entry name" value="WH-like_DNA-bd_sf"/>
</dbReference>
<evidence type="ECO:0000259" key="4">
    <source>
        <dbReference type="PROSITE" id="PS51077"/>
    </source>
</evidence>
<evidence type="ECO:0000313" key="6">
    <source>
        <dbReference type="EMBL" id="RZD17451.1"/>
    </source>
</evidence>